<dbReference type="EMBL" id="HG992338">
    <property type="protein sequence ID" value="CAE6703181.1"/>
    <property type="molecule type" value="Genomic_DNA"/>
</dbReference>
<evidence type="ECO:0000313" key="5">
    <source>
        <dbReference type="Proteomes" id="UP000835287"/>
    </source>
</evidence>
<dbReference type="EMBL" id="HG992341">
    <property type="protein sequence ID" value="CAE6705276.1"/>
    <property type="molecule type" value="Genomic_DNA"/>
</dbReference>
<keyword evidence="1" id="KW-0732">Signal</keyword>
<sequence>MPPHPGLSLVAAALCIAAVPAFATESLRSQASLIAALEAGRAVAVSVDLSRCTAEAGTASSQSRGGVRIDAYRLTADGTLAFSDTQFIAASSDGKPFQQFQRYQVGADNRVRLTTYMYDLPSLQQRGPLLAYQCAIDQGIRFHAH</sequence>
<accession>A0A2S7C3C5</accession>
<organism evidence="3">
    <name type="scientific">Xanthomonas arboricola pv. corylina</name>
    <dbReference type="NCBI Taxonomy" id="487821"/>
    <lineage>
        <taxon>Bacteria</taxon>
        <taxon>Pseudomonadati</taxon>
        <taxon>Pseudomonadota</taxon>
        <taxon>Gammaproteobacteria</taxon>
        <taxon>Lysobacterales</taxon>
        <taxon>Lysobacteraceae</taxon>
        <taxon>Xanthomonas</taxon>
    </lineage>
</organism>
<feature type="signal peptide" evidence="1">
    <location>
        <begin position="1"/>
        <end position="23"/>
    </location>
</feature>
<dbReference type="EMBL" id="HG992341">
    <property type="protein sequence ID" value="CAE6705243.1"/>
    <property type="molecule type" value="Genomic_DNA"/>
</dbReference>
<evidence type="ECO:0000313" key="3">
    <source>
        <dbReference type="EMBL" id="CAE6705243.1"/>
    </source>
</evidence>
<name>A0A2S7C3C5_9XANT</name>
<keyword evidence="5" id="KW-1185">Reference proteome</keyword>
<gene>
    <name evidence="3" type="ORF">CFBP1159_05390</name>
    <name evidence="2" type="ORF">XAC301_04880</name>
</gene>
<evidence type="ECO:0000313" key="2">
    <source>
        <dbReference type="EMBL" id="CAE6703159.1"/>
    </source>
</evidence>
<dbReference type="EMBL" id="HG992338">
    <property type="protein sequence ID" value="CAE6703159.1"/>
    <property type="molecule type" value="Genomic_DNA"/>
</dbReference>
<evidence type="ECO:0000256" key="1">
    <source>
        <dbReference type="SAM" id="SignalP"/>
    </source>
</evidence>
<evidence type="ECO:0000313" key="4">
    <source>
        <dbReference type="Proteomes" id="UP000835243"/>
    </source>
</evidence>
<evidence type="ECO:0008006" key="6">
    <source>
        <dbReference type="Google" id="ProtNLM"/>
    </source>
</evidence>
<dbReference type="InterPro" id="IPR010694">
    <property type="entry name" value="Uncharacterised_VirK"/>
</dbReference>
<proteinExistence type="predicted"/>
<feature type="chain" id="PRO_5044579840" description="VirK protein" evidence="1">
    <location>
        <begin position="24"/>
        <end position="145"/>
    </location>
</feature>
<protein>
    <recommendedName>
        <fullName evidence="6">VirK protein</fullName>
    </recommendedName>
</protein>
<dbReference type="AlphaFoldDB" id="A0A2S7C3C5"/>
<dbReference type="Pfam" id="PF06903">
    <property type="entry name" value="VirK"/>
    <property type="match status" value="1"/>
</dbReference>
<dbReference type="Proteomes" id="UP000835287">
    <property type="component" value="Chromosome"/>
</dbReference>
<dbReference type="Proteomes" id="UP000835243">
    <property type="component" value="Chromosome"/>
</dbReference>
<dbReference type="RefSeq" id="WP_016901657.1">
    <property type="nucleotide sequence ID" value="NZ_CP062164.1"/>
</dbReference>
<reference evidence="4 5" key="1">
    <citation type="submission" date="2021-02" db="EMBL/GenBank/DDBJ databases">
        <authorList>
            <person name="Pothier F. J."/>
        </authorList>
    </citation>
    <scope>NUCLEOTIDE SEQUENCE</scope>
    <source>
        <strain evidence="2 5">301</strain>
        <strain evidence="3 4">CFBP 1159</strain>
    </source>
</reference>